<dbReference type="EMBL" id="MASQ01000029">
    <property type="protein sequence ID" value="OCB03932.1"/>
    <property type="molecule type" value="Genomic_DNA"/>
</dbReference>
<sequence length="81" mass="9155">MKQAILRVLRIRHIQPMGIRLLPKSMEKMQARNMLTHSALGNSGHHFPGCYSIAEFGYIADAGVYNPYRPDLVGYSQGNEH</sequence>
<protein>
    <submittedName>
        <fullName evidence="1">Uncharacterized protein</fullName>
    </submittedName>
</protein>
<comment type="caution">
    <text evidence="1">The sequence shown here is derived from an EMBL/GenBank/DDBJ whole genome shotgun (WGS) entry which is preliminary data.</text>
</comment>
<dbReference type="AlphaFoldDB" id="A0A1B9C1T3"/>
<accession>A0A1B9C1T3</accession>
<dbReference type="Proteomes" id="UP000093129">
    <property type="component" value="Unassembled WGS sequence"/>
</dbReference>
<gene>
    <name evidence="1" type="ORF">BBC27_05610</name>
</gene>
<proteinExistence type="predicted"/>
<dbReference type="RefSeq" id="WP_065412497.1">
    <property type="nucleotide sequence ID" value="NZ_MASQ01000029.1"/>
</dbReference>
<name>A0A1B9C1T3_9PROT</name>
<reference evidence="1 2" key="1">
    <citation type="submission" date="2016-07" db="EMBL/GenBank/DDBJ databases">
        <title>Draft genome of a psychrotolerant acidophile Acidithiobacillus ferrivorans strain YL15.</title>
        <authorList>
            <person name="Peng T."/>
            <person name="Ma L."/>
            <person name="Nan M."/>
            <person name="An N."/>
            <person name="Wang M."/>
            <person name="Qiu G."/>
            <person name="Zeng W."/>
        </authorList>
    </citation>
    <scope>NUCLEOTIDE SEQUENCE [LARGE SCALE GENOMIC DNA]</scope>
    <source>
        <strain evidence="1 2">YL15</strain>
    </source>
</reference>
<evidence type="ECO:0000313" key="2">
    <source>
        <dbReference type="Proteomes" id="UP000093129"/>
    </source>
</evidence>
<organism evidence="1 2">
    <name type="scientific">Acidithiobacillus ferrivorans</name>
    <dbReference type="NCBI Taxonomy" id="160808"/>
    <lineage>
        <taxon>Bacteria</taxon>
        <taxon>Pseudomonadati</taxon>
        <taxon>Pseudomonadota</taxon>
        <taxon>Acidithiobacillia</taxon>
        <taxon>Acidithiobacillales</taxon>
        <taxon>Acidithiobacillaceae</taxon>
        <taxon>Acidithiobacillus</taxon>
    </lineage>
</organism>
<evidence type="ECO:0000313" key="1">
    <source>
        <dbReference type="EMBL" id="OCB03932.1"/>
    </source>
</evidence>